<dbReference type="AlphaFoldDB" id="A0A2P4Z3E1"/>
<evidence type="ECO:0000256" key="6">
    <source>
        <dbReference type="ARBA" id="ARBA00023136"/>
    </source>
</evidence>
<accession>A0A2P4Z3E1</accession>
<protein>
    <submittedName>
        <fullName evidence="8">BT1 family protein</fullName>
    </submittedName>
</protein>
<dbReference type="OrthoDB" id="754047at2759"/>
<dbReference type="SUPFAM" id="SSF103473">
    <property type="entry name" value="MFS general substrate transporter"/>
    <property type="match status" value="1"/>
</dbReference>
<feature type="transmembrane region" description="Helical" evidence="7">
    <location>
        <begin position="105"/>
        <end position="122"/>
    </location>
</feature>
<dbReference type="Pfam" id="PF03092">
    <property type="entry name" value="BT1"/>
    <property type="match status" value="1"/>
</dbReference>
<reference evidence="8 9" key="1">
    <citation type="submission" date="2014-04" db="EMBL/GenBank/DDBJ databases">
        <title>Comparative Genomics of Cryptosporidium Species.</title>
        <authorList>
            <person name="Silva J.C."/>
            <person name="Su Q."/>
            <person name="Chalmers R."/>
            <person name="Chibucos M.C."/>
            <person name="Elwin K."/>
            <person name="Godinez A."/>
            <person name="Guo F."/>
            <person name="Huynh K."/>
            <person name="Orvis J."/>
            <person name="Ott S."/>
            <person name="Sadzewicz L."/>
            <person name="Sengamalay N."/>
            <person name="Shetty A."/>
            <person name="Sun M."/>
            <person name="Tallon L."/>
            <person name="Xiao L."/>
            <person name="Zhang H."/>
            <person name="Fraser C.M."/>
            <person name="Zhu G."/>
            <person name="Kissinger J."/>
            <person name="Widmer G."/>
        </authorList>
    </citation>
    <scope>NUCLEOTIDE SEQUENCE [LARGE SCALE GENOMIC DNA]</scope>
    <source>
        <strain evidence="8 9">UKMEL1</strain>
    </source>
</reference>
<organism evidence="8 9">
    <name type="scientific">Cryptosporidium meleagridis</name>
    <dbReference type="NCBI Taxonomy" id="93969"/>
    <lineage>
        <taxon>Eukaryota</taxon>
        <taxon>Sar</taxon>
        <taxon>Alveolata</taxon>
        <taxon>Apicomplexa</taxon>
        <taxon>Conoidasida</taxon>
        <taxon>Coccidia</taxon>
        <taxon>Eucoccidiorida</taxon>
        <taxon>Eimeriorina</taxon>
        <taxon>Cryptosporidiidae</taxon>
        <taxon>Cryptosporidium</taxon>
    </lineage>
</organism>
<feature type="transmembrane region" description="Helical" evidence="7">
    <location>
        <begin position="128"/>
        <end position="154"/>
    </location>
</feature>
<evidence type="ECO:0000256" key="7">
    <source>
        <dbReference type="SAM" id="Phobius"/>
    </source>
</evidence>
<dbReference type="GO" id="GO:0016020">
    <property type="term" value="C:membrane"/>
    <property type="evidence" value="ECO:0007669"/>
    <property type="project" value="UniProtKB-SubCell"/>
</dbReference>
<feature type="transmembrane region" description="Helical" evidence="7">
    <location>
        <begin position="381"/>
        <end position="400"/>
    </location>
</feature>
<evidence type="ECO:0000313" key="8">
    <source>
        <dbReference type="EMBL" id="POM84521.1"/>
    </source>
</evidence>
<feature type="transmembrane region" description="Helical" evidence="7">
    <location>
        <begin position="412"/>
        <end position="436"/>
    </location>
</feature>
<keyword evidence="5 7" id="KW-1133">Transmembrane helix</keyword>
<evidence type="ECO:0000256" key="4">
    <source>
        <dbReference type="ARBA" id="ARBA00022692"/>
    </source>
</evidence>
<comment type="subcellular location">
    <subcellularLocation>
        <location evidence="1">Membrane</location>
        <topology evidence="1">Multi-pass membrane protein</topology>
    </subcellularLocation>
</comment>
<dbReference type="CDD" id="cd17484">
    <property type="entry name" value="MFS_FBT"/>
    <property type="match status" value="1"/>
</dbReference>
<dbReference type="Proteomes" id="UP000236928">
    <property type="component" value="Unassembled WGS sequence"/>
</dbReference>
<feature type="transmembrane region" description="Helical" evidence="7">
    <location>
        <begin position="274"/>
        <end position="294"/>
    </location>
</feature>
<dbReference type="PANTHER" id="PTHR31585:SF0">
    <property type="entry name" value="FOLATE-BIOPTERIN TRANSPORTER 1, CHLOROPLASTIC"/>
    <property type="match status" value="1"/>
</dbReference>
<keyword evidence="4 7" id="KW-0812">Transmembrane</keyword>
<evidence type="ECO:0000313" key="9">
    <source>
        <dbReference type="Proteomes" id="UP000236928"/>
    </source>
</evidence>
<keyword evidence="3" id="KW-0813">Transport</keyword>
<comment type="caution">
    <text evidence="8">The sequence shown here is derived from an EMBL/GenBank/DDBJ whole genome shotgun (WGS) entry which is preliminary data.</text>
</comment>
<feature type="transmembrane region" description="Helical" evidence="7">
    <location>
        <begin position="73"/>
        <end position="93"/>
    </location>
</feature>
<dbReference type="InterPro" id="IPR039309">
    <property type="entry name" value="BT1"/>
</dbReference>
<keyword evidence="9" id="KW-1185">Reference proteome</keyword>
<dbReference type="InterPro" id="IPR004324">
    <property type="entry name" value="FBT"/>
</dbReference>
<keyword evidence="6 7" id="KW-0472">Membrane</keyword>
<feature type="transmembrane region" description="Helical" evidence="7">
    <location>
        <begin position="306"/>
        <end position="326"/>
    </location>
</feature>
<feature type="transmembrane region" description="Helical" evidence="7">
    <location>
        <begin position="166"/>
        <end position="184"/>
    </location>
</feature>
<comment type="similarity">
    <text evidence="2">Belongs to the major facilitator superfamily. Folate-biopterin transporter (TC 2.A.71) family.</text>
</comment>
<dbReference type="VEuPathDB" id="CryptoDB:CmeUKMEL1_12810"/>
<feature type="transmembrane region" description="Helical" evidence="7">
    <location>
        <begin position="338"/>
        <end position="360"/>
    </location>
</feature>
<dbReference type="PANTHER" id="PTHR31585">
    <property type="entry name" value="FOLATE-BIOPTERIN TRANSPORTER 1, CHLOROPLASTIC"/>
    <property type="match status" value="1"/>
</dbReference>
<dbReference type="InterPro" id="IPR036259">
    <property type="entry name" value="MFS_trans_sf"/>
</dbReference>
<evidence type="ECO:0000256" key="2">
    <source>
        <dbReference type="ARBA" id="ARBA00007015"/>
    </source>
</evidence>
<evidence type="ECO:0000256" key="5">
    <source>
        <dbReference type="ARBA" id="ARBA00022989"/>
    </source>
</evidence>
<gene>
    <name evidence="8" type="ORF">CmeUKMEL1_12810</name>
</gene>
<feature type="transmembrane region" description="Helical" evidence="7">
    <location>
        <begin position="196"/>
        <end position="214"/>
    </location>
</feature>
<evidence type="ECO:0000256" key="3">
    <source>
        <dbReference type="ARBA" id="ARBA00022448"/>
    </source>
</evidence>
<name>A0A2P4Z3E1_9CRYT</name>
<proteinExistence type="inferred from homology"/>
<sequence>MDGTLHQNEIISLLDEKRTISSTIKFSSLLGSITITKLVIFLVGFSDGLTHLATLAIYYLLKDDLRLSPPEVSVIYAIPALPWFLKPLFAFCSDSIPIAGMRRKPYLIFFSILQAIGFLLLATNADTVFKAAICLLIISLSAAFCSSIAEALVVETSGINGGAETVSDYFGSKALGALATAYFSGSLLDTYSKQGIFLTTSIFPLFVFIACLIMDDKKQTEDLTAKNQLFSLKEFLKKPIIWGPAIYIFTYTAGPDYDDAMFFYFTNRLGFSPTFMGSLRLTYGIAGIIGIVLYRIILKKTPFREILLWTTLFSIPIYILPLALVTGLNLNMGISNRMFALSGGFLIEAIAEIQLLPLLVMTAKFCPKGLEGSVYAVMMSIRSLGIGVSKVISAGLAYSLGITAFNFSNLGLLIWISSAFLLLPLLFLNLVSYYALPNISSSFF</sequence>
<dbReference type="EMBL" id="JIBK01000046">
    <property type="protein sequence ID" value="POM84521.1"/>
    <property type="molecule type" value="Genomic_DNA"/>
</dbReference>
<evidence type="ECO:0000256" key="1">
    <source>
        <dbReference type="ARBA" id="ARBA00004141"/>
    </source>
</evidence>
<feature type="transmembrane region" description="Helical" evidence="7">
    <location>
        <begin position="38"/>
        <end position="61"/>
    </location>
</feature>
<dbReference type="Gene3D" id="1.20.1250.20">
    <property type="entry name" value="MFS general substrate transporter like domains"/>
    <property type="match status" value="1"/>
</dbReference>
<dbReference type="NCBIfam" id="TIGR00788">
    <property type="entry name" value="fbt"/>
    <property type="match status" value="1"/>
</dbReference>